<dbReference type="PRINTS" id="PR00081">
    <property type="entry name" value="GDHRDH"/>
</dbReference>
<dbReference type="SUPFAM" id="SSF51735">
    <property type="entry name" value="NAD(P)-binding Rossmann-fold domains"/>
    <property type="match status" value="1"/>
</dbReference>
<dbReference type="InterPro" id="IPR036291">
    <property type="entry name" value="NAD(P)-bd_dom_sf"/>
</dbReference>
<evidence type="ECO:0000256" key="1">
    <source>
        <dbReference type="ARBA" id="ARBA00006484"/>
    </source>
</evidence>
<evidence type="ECO:0000313" key="3">
    <source>
        <dbReference type="Proteomes" id="UP001595957"/>
    </source>
</evidence>
<dbReference type="Gene3D" id="3.40.50.720">
    <property type="entry name" value="NAD(P)-binding Rossmann-like Domain"/>
    <property type="match status" value="1"/>
</dbReference>
<dbReference type="RefSeq" id="WP_380804725.1">
    <property type="nucleotide sequence ID" value="NZ_JBHSFZ010000024.1"/>
</dbReference>
<gene>
    <name evidence="2" type="ORF">ACFO3E_11040</name>
</gene>
<dbReference type="PANTHER" id="PTHR42879">
    <property type="entry name" value="3-OXOACYL-(ACYL-CARRIER-PROTEIN) REDUCTASE"/>
    <property type="match status" value="1"/>
</dbReference>
<evidence type="ECO:0000313" key="2">
    <source>
        <dbReference type="EMBL" id="MFC4594718.1"/>
    </source>
</evidence>
<proteinExistence type="inferred from homology"/>
<dbReference type="Pfam" id="PF13561">
    <property type="entry name" value="adh_short_C2"/>
    <property type="match status" value="1"/>
</dbReference>
<name>A0ABV9F0H6_9SPHN</name>
<comment type="similarity">
    <text evidence="1">Belongs to the short-chain dehydrogenases/reductases (SDR) family.</text>
</comment>
<comment type="caution">
    <text evidence="2">The sequence shown here is derived from an EMBL/GenBank/DDBJ whole genome shotgun (WGS) entry which is preliminary data.</text>
</comment>
<organism evidence="2 3">
    <name type="scientific">Sphingobium tyrosinilyticum</name>
    <dbReference type="NCBI Taxonomy" id="2715436"/>
    <lineage>
        <taxon>Bacteria</taxon>
        <taxon>Pseudomonadati</taxon>
        <taxon>Pseudomonadota</taxon>
        <taxon>Alphaproteobacteria</taxon>
        <taxon>Sphingomonadales</taxon>
        <taxon>Sphingomonadaceae</taxon>
        <taxon>Sphingobium</taxon>
    </lineage>
</organism>
<dbReference type="Proteomes" id="UP001595957">
    <property type="component" value="Unassembled WGS sequence"/>
</dbReference>
<protein>
    <submittedName>
        <fullName evidence="2">SDR family oxidoreductase</fullName>
    </submittedName>
</protein>
<dbReference type="EMBL" id="JBHSFZ010000024">
    <property type="protein sequence ID" value="MFC4594718.1"/>
    <property type="molecule type" value="Genomic_DNA"/>
</dbReference>
<keyword evidence="3" id="KW-1185">Reference proteome</keyword>
<reference evidence="3" key="1">
    <citation type="journal article" date="2019" name="Int. J. Syst. Evol. Microbiol.">
        <title>The Global Catalogue of Microorganisms (GCM) 10K type strain sequencing project: providing services to taxonomists for standard genome sequencing and annotation.</title>
        <authorList>
            <consortium name="The Broad Institute Genomics Platform"/>
            <consortium name="The Broad Institute Genome Sequencing Center for Infectious Disease"/>
            <person name="Wu L."/>
            <person name="Ma J."/>
        </authorList>
    </citation>
    <scope>NUCLEOTIDE SEQUENCE [LARGE SCALE GENOMIC DNA]</scope>
    <source>
        <strain evidence="3">NBRC 103632</strain>
    </source>
</reference>
<accession>A0ABV9F0H6</accession>
<dbReference type="InterPro" id="IPR050259">
    <property type="entry name" value="SDR"/>
</dbReference>
<dbReference type="PANTHER" id="PTHR42879:SF6">
    <property type="entry name" value="NADPH-DEPENDENT REDUCTASE BACG"/>
    <property type="match status" value="1"/>
</dbReference>
<dbReference type="InterPro" id="IPR002347">
    <property type="entry name" value="SDR_fam"/>
</dbReference>
<sequence>MDLGIRGRNAIINGGSAGLGYGTAMALAGEGVNLFVSARNKERLERACESIRGATGATVHAIVADHATVEVRELILERCPEPDIFVGTCSPPPYIEDFRDISDADWRVNLDLTFISPVEFIRTIVNGMCQRRWGRILNIATAAVKFPHRWRILSGAPRAALVNYTVAVARVVAPHGVTINSLLPAMHDTDGIRDIYAKRAAEKGISLEEELDDAIRTIGIPAGRFGSAIDFGAIAAMFCSEQSNYITGQSLVVDGGVTNATY</sequence>